<dbReference type="GO" id="GO:0016020">
    <property type="term" value="C:membrane"/>
    <property type="evidence" value="ECO:0007669"/>
    <property type="project" value="UniProtKB-SubCell"/>
</dbReference>
<organism evidence="9 10">
    <name type="scientific">Phytophthora oleae</name>
    <dbReference type="NCBI Taxonomy" id="2107226"/>
    <lineage>
        <taxon>Eukaryota</taxon>
        <taxon>Sar</taxon>
        <taxon>Stramenopiles</taxon>
        <taxon>Oomycota</taxon>
        <taxon>Peronosporomycetes</taxon>
        <taxon>Peronosporales</taxon>
        <taxon>Peronosporaceae</taxon>
        <taxon>Phytophthora</taxon>
    </lineage>
</organism>
<keyword evidence="3 7" id="KW-0812">Transmembrane</keyword>
<evidence type="ECO:0000259" key="8">
    <source>
        <dbReference type="Pfam" id="PF01529"/>
    </source>
</evidence>
<gene>
    <name evidence="9" type="ORF">V7S43_011271</name>
</gene>
<sequence length="289" mass="33192">MRLGDKCRSEGDQLQMRTVTMALLGPLFVVVGYGLILGIAFVHFTKFLPANSPIHLLLSIFLASELLMQYSLAIWSDPGYVELGHLVLSDSDADGQRFCQPCERRKPYKAHHCRECRRCVYEMDHHCPWISNCVGYYNYRHFWLLLMYIWVSCFYVAALSVGLFVKTFTTSSEDAEAEGREKIVLDRFKVLFSFMATSVVGVVVCCFWGWHVYLVLTEQSTIEFMQHKGERIRLRNVSIASIRHALGRLLGRQDALWFTAFVWQPLDRRIPPKYMLKPNVYGAASVGAV</sequence>
<comment type="catalytic activity">
    <reaction evidence="7">
        <text>L-cysteinyl-[protein] + hexadecanoyl-CoA = S-hexadecanoyl-L-cysteinyl-[protein] + CoA</text>
        <dbReference type="Rhea" id="RHEA:36683"/>
        <dbReference type="Rhea" id="RHEA-COMP:10131"/>
        <dbReference type="Rhea" id="RHEA-COMP:11032"/>
        <dbReference type="ChEBI" id="CHEBI:29950"/>
        <dbReference type="ChEBI" id="CHEBI:57287"/>
        <dbReference type="ChEBI" id="CHEBI:57379"/>
        <dbReference type="ChEBI" id="CHEBI:74151"/>
        <dbReference type="EC" id="2.3.1.225"/>
    </reaction>
</comment>
<evidence type="ECO:0000256" key="4">
    <source>
        <dbReference type="ARBA" id="ARBA00022989"/>
    </source>
</evidence>
<dbReference type="PANTHER" id="PTHR12246">
    <property type="entry name" value="PALMITOYLTRANSFERASE ZDHHC16"/>
    <property type="match status" value="1"/>
</dbReference>
<keyword evidence="5 7" id="KW-0472">Membrane</keyword>
<comment type="caution">
    <text evidence="9">The sequence shown here is derived from an EMBL/GenBank/DDBJ whole genome shotgun (WGS) entry which is preliminary data.</text>
</comment>
<evidence type="ECO:0000256" key="7">
    <source>
        <dbReference type="RuleBase" id="RU079119"/>
    </source>
</evidence>
<dbReference type="PROSITE" id="PS50216">
    <property type="entry name" value="DHHC"/>
    <property type="match status" value="1"/>
</dbReference>
<dbReference type="GO" id="GO:0019706">
    <property type="term" value="F:protein-cysteine S-palmitoyltransferase activity"/>
    <property type="evidence" value="ECO:0007669"/>
    <property type="project" value="UniProtKB-EC"/>
</dbReference>
<dbReference type="InterPro" id="IPR039859">
    <property type="entry name" value="PFA4/ZDH16/20/ERF2-like"/>
</dbReference>
<dbReference type="InterPro" id="IPR001594">
    <property type="entry name" value="Palmitoyltrfase_DHHC"/>
</dbReference>
<evidence type="ECO:0000313" key="10">
    <source>
        <dbReference type="Proteomes" id="UP001632037"/>
    </source>
</evidence>
<proteinExistence type="inferred from homology"/>
<keyword evidence="6 7" id="KW-0012">Acyltransferase</keyword>
<dbReference type="AlphaFoldDB" id="A0ABD3FFS5"/>
<accession>A0ABD3FFS5</accession>
<name>A0ABD3FFS5_9STRA</name>
<evidence type="ECO:0000256" key="5">
    <source>
        <dbReference type="ARBA" id="ARBA00023136"/>
    </source>
</evidence>
<feature type="transmembrane region" description="Helical" evidence="7">
    <location>
        <begin position="142"/>
        <end position="165"/>
    </location>
</feature>
<reference evidence="9 10" key="1">
    <citation type="submission" date="2024-09" db="EMBL/GenBank/DDBJ databases">
        <title>Genome sequencing and assembly of Phytophthora oleae, isolate VK10A, causative agent of rot of olive drupes.</title>
        <authorList>
            <person name="Conti Taguali S."/>
            <person name="Riolo M."/>
            <person name="La Spada F."/>
            <person name="Cacciola S.O."/>
            <person name="Dionisio G."/>
        </authorList>
    </citation>
    <scope>NUCLEOTIDE SEQUENCE [LARGE SCALE GENOMIC DNA]</scope>
    <source>
        <strain evidence="9 10">VK10A</strain>
    </source>
</reference>
<protein>
    <recommendedName>
        <fullName evidence="7">Palmitoyltransferase</fullName>
        <ecNumber evidence="7">2.3.1.225</ecNumber>
    </recommendedName>
</protein>
<feature type="domain" description="Palmitoyltransferase DHHC" evidence="8">
    <location>
        <begin position="94"/>
        <end position="227"/>
    </location>
</feature>
<comment type="similarity">
    <text evidence="7">Belongs to the DHHC palmitoyltransferase family.</text>
</comment>
<feature type="transmembrane region" description="Helical" evidence="7">
    <location>
        <begin position="54"/>
        <end position="75"/>
    </location>
</feature>
<evidence type="ECO:0000313" key="9">
    <source>
        <dbReference type="EMBL" id="KAL3663859.1"/>
    </source>
</evidence>
<evidence type="ECO:0000256" key="6">
    <source>
        <dbReference type="ARBA" id="ARBA00023315"/>
    </source>
</evidence>
<dbReference type="Pfam" id="PF01529">
    <property type="entry name" value="DHHC"/>
    <property type="match status" value="1"/>
</dbReference>
<evidence type="ECO:0000256" key="3">
    <source>
        <dbReference type="ARBA" id="ARBA00022692"/>
    </source>
</evidence>
<keyword evidence="10" id="KW-1185">Reference proteome</keyword>
<evidence type="ECO:0000256" key="1">
    <source>
        <dbReference type="ARBA" id="ARBA00004141"/>
    </source>
</evidence>
<feature type="transmembrane region" description="Helical" evidence="7">
    <location>
        <begin position="21"/>
        <end position="42"/>
    </location>
</feature>
<comment type="domain">
    <text evidence="7">The DHHC domain is required for palmitoyltransferase activity.</text>
</comment>
<keyword evidence="2 7" id="KW-0808">Transferase</keyword>
<keyword evidence="4 7" id="KW-1133">Transmembrane helix</keyword>
<evidence type="ECO:0000256" key="2">
    <source>
        <dbReference type="ARBA" id="ARBA00022679"/>
    </source>
</evidence>
<comment type="subcellular location">
    <subcellularLocation>
        <location evidence="1">Membrane</location>
        <topology evidence="1">Multi-pass membrane protein</topology>
    </subcellularLocation>
</comment>
<dbReference type="EMBL" id="JBIMZQ010000026">
    <property type="protein sequence ID" value="KAL3663859.1"/>
    <property type="molecule type" value="Genomic_DNA"/>
</dbReference>
<dbReference type="Proteomes" id="UP001632037">
    <property type="component" value="Unassembled WGS sequence"/>
</dbReference>
<feature type="transmembrane region" description="Helical" evidence="7">
    <location>
        <begin position="190"/>
        <end position="216"/>
    </location>
</feature>
<dbReference type="EC" id="2.3.1.225" evidence="7"/>